<keyword evidence="2" id="KW-0472">Membrane</keyword>
<dbReference type="Gene3D" id="1.10.10.880">
    <property type="entry name" value="Anti sigma-E protein RseA, N-terminal domain"/>
    <property type="match status" value="1"/>
</dbReference>
<dbReference type="SUPFAM" id="SSF89069">
    <property type="entry name" value="N-terminal, cytoplasmic domain of anti-sigmaE factor RseA"/>
    <property type="match status" value="1"/>
</dbReference>
<dbReference type="EMBL" id="FQUK01000007">
    <property type="protein sequence ID" value="SHE53387.1"/>
    <property type="molecule type" value="Genomic_DNA"/>
</dbReference>
<keyword evidence="5" id="KW-1185">Reference proteome</keyword>
<sequence>MDTNADTDRHCIGLTQLSSREQLSALMDGMLPEDQTRFLLRRLRHDTALAACWERWRIASDIMRGMTPERHLPADFALRVAAALQAPTQPSVRPAASTRNRWLWAGGGALAAALALLAVLPLAPRMTTPPAQTARASAAPSAQVASVPRPAPSAPATVVAPQVASVAASTAPVQVAAVARPATRAGSQLRRSDSAPVVPATASAPTEDAGLALAQPVSVPDTIVSRPWPRRILPQYGGEDGVTVGFGLPAQPARLEVGRPDGFPVLSAPFDSRPLQWLRPGSLPERRVQDGEDAASTRP</sequence>
<reference evidence="5" key="1">
    <citation type="submission" date="2016-11" db="EMBL/GenBank/DDBJ databases">
        <authorList>
            <person name="Varghese N."/>
            <person name="Submissions S."/>
        </authorList>
    </citation>
    <scope>NUCLEOTIDE SEQUENCE [LARGE SCALE GENOMIC DNA]</scope>
    <source>
        <strain evidence="5">DSM 14834</strain>
    </source>
</reference>
<dbReference type="PANTHER" id="PTHR38104:SF1">
    <property type="entry name" value="ANTI-SIGMA-E FACTOR RSEA"/>
    <property type="match status" value="1"/>
</dbReference>
<dbReference type="Proteomes" id="UP000242857">
    <property type="component" value="Unassembled WGS sequence"/>
</dbReference>
<protein>
    <submittedName>
        <fullName evidence="4">Negative regulator of sigma E activity</fullName>
    </submittedName>
</protein>
<name>A0A1M4U9V1_9GAMM</name>
<dbReference type="CDD" id="cd16328">
    <property type="entry name" value="RseA_N"/>
    <property type="match status" value="1"/>
</dbReference>
<dbReference type="GO" id="GO:0016989">
    <property type="term" value="F:sigma factor antagonist activity"/>
    <property type="evidence" value="ECO:0007669"/>
    <property type="project" value="InterPro"/>
</dbReference>
<evidence type="ECO:0000256" key="1">
    <source>
        <dbReference type="SAM" id="MobiDB-lite"/>
    </source>
</evidence>
<accession>A0A1M4U9V1</accession>
<evidence type="ECO:0000259" key="3">
    <source>
        <dbReference type="Pfam" id="PF03872"/>
    </source>
</evidence>
<dbReference type="Pfam" id="PF03872">
    <property type="entry name" value="RseA_N"/>
    <property type="match status" value="1"/>
</dbReference>
<evidence type="ECO:0000256" key="2">
    <source>
        <dbReference type="SAM" id="Phobius"/>
    </source>
</evidence>
<keyword evidence="2" id="KW-1133">Transmembrane helix</keyword>
<organism evidence="4 5">
    <name type="scientific">Thermomonas hydrothermalis</name>
    <dbReference type="NCBI Taxonomy" id="213588"/>
    <lineage>
        <taxon>Bacteria</taxon>
        <taxon>Pseudomonadati</taxon>
        <taxon>Pseudomonadota</taxon>
        <taxon>Gammaproteobacteria</taxon>
        <taxon>Lysobacterales</taxon>
        <taxon>Lysobacteraceae</taxon>
        <taxon>Thermomonas</taxon>
    </lineage>
</organism>
<dbReference type="AlphaFoldDB" id="A0A1M4U9V1"/>
<evidence type="ECO:0000313" key="4">
    <source>
        <dbReference type="EMBL" id="SHE53387.1"/>
    </source>
</evidence>
<dbReference type="InterPro" id="IPR036147">
    <property type="entry name" value="Anti-sigma_E_RseA_N_sf"/>
</dbReference>
<dbReference type="InterPro" id="IPR052383">
    <property type="entry name" value="Anti-sigma-E_RseA-like"/>
</dbReference>
<dbReference type="RefSeq" id="WP_072755179.1">
    <property type="nucleotide sequence ID" value="NZ_FQUK01000007.1"/>
</dbReference>
<proteinExistence type="predicted"/>
<feature type="region of interest" description="Disordered" evidence="1">
    <location>
        <begin position="131"/>
        <end position="154"/>
    </location>
</feature>
<dbReference type="InterPro" id="IPR005572">
    <property type="entry name" value="Anti-sigma_E_RseA_N"/>
</dbReference>
<feature type="compositionally biased region" description="Low complexity" evidence="1">
    <location>
        <begin position="194"/>
        <end position="205"/>
    </location>
</feature>
<gene>
    <name evidence="4" type="ORF">SAMN02745204_00632</name>
</gene>
<dbReference type="PANTHER" id="PTHR38104">
    <property type="match status" value="1"/>
</dbReference>
<feature type="region of interest" description="Disordered" evidence="1">
    <location>
        <begin position="182"/>
        <end position="205"/>
    </location>
</feature>
<feature type="domain" description="Anti sigma-E protein RseA N-terminal" evidence="3">
    <location>
        <begin position="20"/>
        <end position="92"/>
    </location>
</feature>
<dbReference type="STRING" id="213588.SAMN02745204_00632"/>
<feature type="transmembrane region" description="Helical" evidence="2">
    <location>
        <begin position="102"/>
        <end position="123"/>
    </location>
</feature>
<evidence type="ECO:0000313" key="5">
    <source>
        <dbReference type="Proteomes" id="UP000242857"/>
    </source>
</evidence>
<feature type="region of interest" description="Disordered" evidence="1">
    <location>
        <begin position="277"/>
        <end position="299"/>
    </location>
</feature>
<keyword evidence="2" id="KW-0812">Transmembrane</keyword>